<organism evidence="3 4">
    <name type="scientific">Theileria parva</name>
    <name type="common">East coast fever infection agent</name>
    <dbReference type="NCBI Taxonomy" id="5875"/>
    <lineage>
        <taxon>Eukaryota</taxon>
        <taxon>Sar</taxon>
        <taxon>Alveolata</taxon>
        <taxon>Apicomplexa</taxon>
        <taxon>Aconoidasida</taxon>
        <taxon>Piroplasmida</taxon>
        <taxon>Theileriidae</taxon>
        <taxon>Theileria</taxon>
    </lineage>
</organism>
<feature type="compositionally biased region" description="Acidic residues" evidence="1">
    <location>
        <begin position="29"/>
        <end position="43"/>
    </location>
</feature>
<evidence type="ECO:0000256" key="1">
    <source>
        <dbReference type="SAM" id="MobiDB-lite"/>
    </source>
</evidence>
<keyword evidence="2" id="KW-0732">Signal</keyword>
<reference evidence="3 4" key="1">
    <citation type="journal article" date="2005" name="Science">
        <title>Genome sequence of Theileria parva, a bovine pathogen that transforms lymphocytes.</title>
        <authorList>
            <person name="Gardner M.J."/>
            <person name="Bishop R."/>
            <person name="Shah T."/>
            <person name="de Villiers E.P."/>
            <person name="Carlton J.M."/>
            <person name="Hall N."/>
            <person name="Ren Q."/>
            <person name="Paulsen I.T."/>
            <person name="Pain A."/>
            <person name="Berriman M."/>
            <person name="Wilson R.J.M."/>
            <person name="Sato S."/>
            <person name="Ralph S.A."/>
            <person name="Mann D.J."/>
            <person name="Xiong Z."/>
            <person name="Shallom S.J."/>
            <person name="Weidman J."/>
            <person name="Jiang L."/>
            <person name="Lynn J."/>
            <person name="Weaver B."/>
            <person name="Shoaibi A."/>
            <person name="Domingo A.R."/>
            <person name="Wasawo D."/>
            <person name="Crabtree J."/>
            <person name="Wortman J.R."/>
            <person name="Haas B."/>
            <person name="Angiuoli S.V."/>
            <person name="Creasy T.H."/>
            <person name="Lu C."/>
            <person name="Suh B."/>
            <person name="Silva J.C."/>
            <person name="Utterback T.R."/>
            <person name="Feldblyum T.V."/>
            <person name="Pertea M."/>
            <person name="Allen J."/>
            <person name="Nierman W.C."/>
            <person name="Taracha E.L.N."/>
            <person name="Salzberg S.L."/>
            <person name="White O.R."/>
            <person name="Fitzhugh H.A."/>
            <person name="Morzaria S."/>
            <person name="Venter J.C."/>
            <person name="Fraser C.M."/>
            <person name="Nene V."/>
        </authorList>
    </citation>
    <scope>NUCLEOTIDE SEQUENCE [LARGE SCALE GENOMIC DNA]</scope>
    <source>
        <strain evidence="3 4">Muguga</strain>
    </source>
</reference>
<evidence type="ECO:0000313" key="4">
    <source>
        <dbReference type="Proteomes" id="UP000001949"/>
    </source>
</evidence>
<accession>Q4N3H3</accession>
<feature type="region of interest" description="Disordered" evidence="1">
    <location>
        <begin position="22"/>
        <end position="80"/>
    </location>
</feature>
<dbReference type="RefSeq" id="XP_763645.1">
    <property type="nucleotide sequence ID" value="XM_758552.1"/>
</dbReference>
<dbReference type="STRING" id="5875.Q4N3H3"/>
<keyword evidence="4" id="KW-1185">Reference proteome</keyword>
<dbReference type="Proteomes" id="UP000001949">
    <property type="component" value="Unassembled WGS sequence"/>
</dbReference>
<name>Q4N3H3_THEPA</name>
<dbReference type="GeneID" id="3501306"/>
<feature type="compositionally biased region" description="Basic residues" evidence="1">
    <location>
        <begin position="230"/>
        <end position="246"/>
    </location>
</feature>
<feature type="signal peptide" evidence="2">
    <location>
        <begin position="1"/>
        <end position="21"/>
    </location>
</feature>
<comment type="caution">
    <text evidence="3">The sequence shown here is derived from an EMBL/GenBank/DDBJ whole genome shotgun (WGS) entry which is preliminary data.</text>
</comment>
<sequence length="478" mass="56398">MKRNVTYNFILIFMILQCVESQDKNPDQPADDEEDEEENVEILDLDKSVQERVDQFDDPGYQPNYHQLPESQYPTQPQAQPQQYYQYQPGFLQYQPEPTYYQPQPLDYQPYGQYQPQQFQTPQVQGQTQPYGQHHYYWHPQTPVTQPEQYYLNPLPQPIRPSYIYYVPPSTQPQPQQIVQPQTVEEYDNFYMTEHDQPIQEPETVPKPVPGAIPKPGAGAGRESTQKSIKPSKQRPTQPRKRKRTRTIIGDQSEKKDGEELVKVQTLSRPKKSAHVKLFKKDSEGNVKQMTEEDYVIICGSSNKTEFMFIVNLEELEYKGEIIYVHTSGTPYCSSLTYSKKTKIVVMTFSDVFVLVKKTKGVWKTTEEPIPDDIKMFTKDEYDKLMYLTKEHYKVTLTSHASFRYELHPGVKCYKIVVKWLTAWEKTDNDAEFPIVIYVTNKLSLIINFDSYTKMFERRPHRYRMLYNKKTLGRRKYK</sequence>
<evidence type="ECO:0000313" key="3">
    <source>
        <dbReference type="EMBL" id="EAN31362.1"/>
    </source>
</evidence>
<dbReference type="InParanoid" id="Q4N3H3"/>
<dbReference type="eggNOG" id="ENOG502QU2K">
    <property type="taxonomic scope" value="Eukaryota"/>
</dbReference>
<proteinExistence type="predicted"/>
<feature type="compositionally biased region" description="Basic and acidic residues" evidence="1">
    <location>
        <begin position="44"/>
        <end position="55"/>
    </location>
</feature>
<dbReference type="EMBL" id="AAGK01000004">
    <property type="protein sequence ID" value="EAN31362.1"/>
    <property type="molecule type" value="Genomic_DNA"/>
</dbReference>
<feature type="chain" id="PRO_5004240747" description="Theileria-specific sub-telomeric protein, SVSP family" evidence="2">
    <location>
        <begin position="22"/>
        <end position="478"/>
    </location>
</feature>
<protein>
    <recommendedName>
        <fullName evidence="5">Theileria-specific sub-telomeric protein, SVSP family</fullName>
    </recommendedName>
</protein>
<gene>
    <name evidence="3" type="ordered locus">TP04_0010</name>
</gene>
<dbReference type="AlphaFoldDB" id="Q4N3H3"/>
<evidence type="ECO:0008006" key="5">
    <source>
        <dbReference type="Google" id="ProtNLM"/>
    </source>
</evidence>
<dbReference type="KEGG" id="tpv:TP04_0010"/>
<dbReference type="VEuPathDB" id="PiroplasmaDB:TpMuguga_04g00010"/>
<feature type="region of interest" description="Disordered" evidence="1">
    <location>
        <begin position="200"/>
        <end position="257"/>
    </location>
</feature>
<evidence type="ECO:0000256" key="2">
    <source>
        <dbReference type="SAM" id="SignalP"/>
    </source>
</evidence>